<comment type="caution">
    <text evidence="1">The sequence shown here is derived from an EMBL/GenBank/DDBJ whole genome shotgun (WGS) entry which is preliminary data.</text>
</comment>
<reference evidence="1 2" key="1">
    <citation type="submission" date="2012-10" db="EMBL/GenBank/DDBJ databases">
        <authorList>
            <person name="Harkins D.M."/>
            <person name="Durkin A.S."/>
            <person name="Brinkac L.M."/>
            <person name="Haft D.H."/>
            <person name="Selengut J.D."/>
            <person name="Sanka R."/>
            <person name="DePew J."/>
            <person name="Purushe J."/>
            <person name="Whelen A.C."/>
            <person name="Vinetz J.M."/>
            <person name="Sutton G.G."/>
            <person name="Nierman W.C."/>
            <person name="Fouts D.E."/>
        </authorList>
    </citation>
    <scope>NUCLEOTIDE SEQUENCE [LARGE SCALE GENOMIC DNA]</scope>
    <source>
        <strain evidence="1 2">2006001853</strain>
    </source>
</reference>
<evidence type="ECO:0008006" key="3">
    <source>
        <dbReference type="Google" id="ProtNLM"/>
    </source>
</evidence>
<dbReference type="NCBIfam" id="NF033169">
    <property type="entry name" value="lipo_LIC10494"/>
    <property type="match status" value="1"/>
</dbReference>
<dbReference type="EMBL" id="AFLV02000001">
    <property type="protein sequence ID" value="EKR66693.1"/>
    <property type="molecule type" value="Genomic_DNA"/>
</dbReference>
<organism evidence="1 2">
    <name type="scientific">Leptospira weilii str. 2006001853</name>
    <dbReference type="NCBI Taxonomy" id="1001589"/>
    <lineage>
        <taxon>Bacteria</taxon>
        <taxon>Pseudomonadati</taxon>
        <taxon>Spirochaetota</taxon>
        <taxon>Spirochaetia</taxon>
        <taxon>Leptospirales</taxon>
        <taxon>Leptospiraceae</taxon>
        <taxon>Leptospira</taxon>
    </lineage>
</organism>
<evidence type="ECO:0000313" key="2">
    <source>
        <dbReference type="Proteomes" id="UP000001338"/>
    </source>
</evidence>
<name>A0A828ZA22_9LEPT</name>
<protein>
    <recommendedName>
        <fullName evidence="3">Lipoprotein</fullName>
    </recommendedName>
</protein>
<dbReference type="Proteomes" id="UP000001338">
    <property type="component" value="Unassembled WGS sequence"/>
</dbReference>
<gene>
    <name evidence="1" type="ORF">LEP1GSC036_1367</name>
</gene>
<evidence type="ECO:0000313" key="1">
    <source>
        <dbReference type="EMBL" id="EKR66693.1"/>
    </source>
</evidence>
<dbReference type="AlphaFoldDB" id="A0A828ZA22"/>
<sequence length="272" mass="30596">MGPLYLPNSAFSSKAIKKGYDIMKKFLRSIVLLSLSMFFCNCTTIAKLFRSSGSYQVYVMKSEENSSLAIGKIVSRDARFSPYLMENFKDMLQLHLMAEGYSVKEMPEEKSLRKLFSKANSNSETIESLELTKKKETKPASNEIDTTENASNLKDLLPENLRQVLDKGTVVGFSNVSKETQFSDFLSSNEIKFLSEQIGIRYFIQGAVGNNDSGNLLEEDFNSLVFLKVYDSNGVLKGGITYVVNGRTLNEANLLKEVCRNISNKMNTLIKR</sequence>
<accession>A0A828ZA22</accession>
<proteinExistence type="predicted"/>